<name>A0AAN9FUX4_CROPI</name>
<reference evidence="5 6" key="1">
    <citation type="submission" date="2024-01" db="EMBL/GenBank/DDBJ databases">
        <title>The genomes of 5 underutilized Papilionoideae crops provide insights into root nodulation and disease resistanc.</title>
        <authorList>
            <person name="Yuan L."/>
        </authorList>
    </citation>
    <scope>NUCLEOTIDE SEQUENCE [LARGE SCALE GENOMIC DNA]</scope>
    <source>
        <strain evidence="5">ZHUSHIDOU_FW_LH</strain>
        <tissue evidence="5">Leaf</tissue>
    </source>
</reference>
<protein>
    <submittedName>
        <fullName evidence="5">Uncharacterized protein</fullName>
    </submittedName>
</protein>
<comment type="subcellular location">
    <subcellularLocation>
        <location evidence="1">Nucleus</location>
    </subcellularLocation>
</comment>
<dbReference type="GO" id="GO:0001046">
    <property type="term" value="F:core promoter sequence-specific DNA binding"/>
    <property type="evidence" value="ECO:0007669"/>
    <property type="project" value="TreeGrafter"/>
</dbReference>
<feature type="transmembrane region" description="Helical" evidence="4">
    <location>
        <begin position="34"/>
        <end position="55"/>
    </location>
</feature>
<proteinExistence type="predicted"/>
<comment type="caution">
    <text evidence="5">The sequence shown here is derived from an EMBL/GenBank/DDBJ whole genome shotgun (WGS) entry which is preliminary data.</text>
</comment>
<dbReference type="GO" id="GO:0016251">
    <property type="term" value="F:RNA polymerase II general transcription initiation factor activity"/>
    <property type="evidence" value="ECO:0007669"/>
    <property type="project" value="TreeGrafter"/>
</dbReference>
<feature type="region of interest" description="Disordered" evidence="3">
    <location>
        <begin position="79"/>
        <end position="117"/>
    </location>
</feature>
<dbReference type="GO" id="GO:0005634">
    <property type="term" value="C:nucleus"/>
    <property type="evidence" value="ECO:0007669"/>
    <property type="project" value="UniProtKB-SubCell"/>
</dbReference>
<evidence type="ECO:0000313" key="6">
    <source>
        <dbReference type="Proteomes" id="UP001372338"/>
    </source>
</evidence>
<dbReference type="InterPro" id="IPR009072">
    <property type="entry name" value="Histone-fold"/>
</dbReference>
<evidence type="ECO:0000256" key="4">
    <source>
        <dbReference type="SAM" id="Phobius"/>
    </source>
</evidence>
<keyword evidence="4" id="KW-1133">Transmembrane helix</keyword>
<dbReference type="EMBL" id="JAYWIO010000002">
    <property type="protein sequence ID" value="KAK7281556.1"/>
    <property type="molecule type" value="Genomic_DNA"/>
</dbReference>
<dbReference type="AlphaFoldDB" id="A0AAN9FUX4"/>
<accession>A0AAN9FUX4</accession>
<keyword evidence="2" id="KW-0539">Nucleus</keyword>
<sequence length="158" mass="18031">MQQQKAKALELFLQDLCDRTYDITMRKGAKTMNAFHFVSFFFLVSNMLGCLYPSLYRKQCVQTCNVFDFLKDIVSKVPDLGGSAASGDDHAVTKRRKVAEDDDNDSDEEQKKSKMDLATMVPDLEPSGLHLLSVLGFLKIAFLNLRRFLKVHWQQFLG</sequence>
<gene>
    <name evidence="5" type="ORF">RIF29_09656</name>
</gene>
<evidence type="ECO:0000256" key="1">
    <source>
        <dbReference type="ARBA" id="ARBA00004123"/>
    </source>
</evidence>
<dbReference type="Gene3D" id="1.10.20.10">
    <property type="entry name" value="Histone, subunit A"/>
    <property type="match status" value="1"/>
</dbReference>
<keyword evidence="6" id="KW-1185">Reference proteome</keyword>
<evidence type="ECO:0000313" key="5">
    <source>
        <dbReference type="EMBL" id="KAK7281556.1"/>
    </source>
</evidence>
<keyword evidence="4" id="KW-0472">Membrane</keyword>
<evidence type="ECO:0000256" key="3">
    <source>
        <dbReference type="SAM" id="MobiDB-lite"/>
    </source>
</evidence>
<dbReference type="Proteomes" id="UP001372338">
    <property type="component" value="Unassembled WGS sequence"/>
</dbReference>
<dbReference type="PANTHER" id="PTHR10252:SF98">
    <property type="entry name" value="TRANSCRIPTION FACTOR CBF_NF-Y_ARCHAEAL HISTONE DOMAIN-CONTAINING PROTEIN"/>
    <property type="match status" value="1"/>
</dbReference>
<dbReference type="InterPro" id="IPR050568">
    <property type="entry name" value="Transcr_DNA_Rep_Reg"/>
</dbReference>
<evidence type="ECO:0000256" key="2">
    <source>
        <dbReference type="ARBA" id="ARBA00023242"/>
    </source>
</evidence>
<dbReference type="GO" id="GO:0046982">
    <property type="term" value="F:protein heterodimerization activity"/>
    <property type="evidence" value="ECO:0007669"/>
    <property type="project" value="InterPro"/>
</dbReference>
<dbReference type="PANTHER" id="PTHR10252">
    <property type="entry name" value="HISTONE-LIKE TRANSCRIPTION FACTOR CCAAT-RELATED"/>
    <property type="match status" value="1"/>
</dbReference>
<keyword evidence="4" id="KW-0812">Transmembrane</keyword>
<organism evidence="5 6">
    <name type="scientific">Crotalaria pallida</name>
    <name type="common">Smooth rattlebox</name>
    <name type="synonym">Crotalaria striata</name>
    <dbReference type="NCBI Taxonomy" id="3830"/>
    <lineage>
        <taxon>Eukaryota</taxon>
        <taxon>Viridiplantae</taxon>
        <taxon>Streptophyta</taxon>
        <taxon>Embryophyta</taxon>
        <taxon>Tracheophyta</taxon>
        <taxon>Spermatophyta</taxon>
        <taxon>Magnoliopsida</taxon>
        <taxon>eudicotyledons</taxon>
        <taxon>Gunneridae</taxon>
        <taxon>Pentapetalae</taxon>
        <taxon>rosids</taxon>
        <taxon>fabids</taxon>
        <taxon>Fabales</taxon>
        <taxon>Fabaceae</taxon>
        <taxon>Papilionoideae</taxon>
        <taxon>50 kb inversion clade</taxon>
        <taxon>genistoids sensu lato</taxon>
        <taxon>core genistoids</taxon>
        <taxon>Crotalarieae</taxon>
        <taxon>Crotalaria</taxon>
    </lineage>
</organism>